<organism evidence="1 2">
    <name type="scientific">Neisseria weixii</name>
    <dbReference type="NCBI Taxonomy" id="1853276"/>
    <lineage>
        <taxon>Bacteria</taxon>
        <taxon>Pseudomonadati</taxon>
        <taxon>Pseudomonadota</taxon>
        <taxon>Betaproteobacteria</taxon>
        <taxon>Neisseriales</taxon>
        <taxon>Neisseriaceae</taxon>
        <taxon>Neisseria</taxon>
    </lineage>
</organism>
<proteinExistence type="predicted"/>
<dbReference type="EMBL" id="RPFL01000004">
    <property type="protein sequence ID" value="RPD90176.1"/>
    <property type="molecule type" value="Genomic_DNA"/>
</dbReference>
<gene>
    <name evidence="1" type="ORF">EGK74_02460</name>
</gene>
<sequence length="64" mass="7349">MRFDENSLSGRLFKDNVGTGSSFDEKAETFAKLLEKPLHKESTSFPPAWESIFEHDKLLNKISF</sequence>
<protein>
    <submittedName>
        <fullName evidence="1">Uncharacterized protein</fullName>
    </submittedName>
</protein>
<comment type="caution">
    <text evidence="1">The sequence shown here is derived from an EMBL/GenBank/DDBJ whole genome shotgun (WGS) entry which is preliminary data.</text>
</comment>
<accession>A0A3N4N9H5</accession>
<evidence type="ECO:0000313" key="1">
    <source>
        <dbReference type="EMBL" id="RPD90176.1"/>
    </source>
</evidence>
<dbReference type="AlphaFoldDB" id="A0A3N4N9H5"/>
<dbReference type="Proteomes" id="UP000272412">
    <property type="component" value="Unassembled WGS sequence"/>
</dbReference>
<reference evidence="1 2" key="1">
    <citation type="submission" date="2018-11" db="EMBL/GenBank/DDBJ databases">
        <title>Neisseria weixii sp. nov. isolated from the rectal contents of plateau pika (Ochotona cruzoniae).</title>
        <authorList>
            <person name="Zhang G."/>
        </authorList>
    </citation>
    <scope>NUCLEOTIDE SEQUENCE [LARGE SCALE GENOMIC DNA]</scope>
    <source>
        <strain evidence="1 2">10009</strain>
    </source>
</reference>
<dbReference type="KEGG" id="nwx:CGZ65_03345"/>
<keyword evidence="2" id="KW-1185">Reference proteome</keyword>
<evidence type="ECO:0000313" key="2">
    <source>
        <dbReference type="Proteomes" id="UP000272412"/>
    </source>
</evidence>
<name>A0A3N4N9H5_9NEIS</name>